<organism evidence="5">
    <name type="scientific">Hexamita inflata</name>
    <dbReference type="NCBI Taxonomy" id="28002"/>
    <lineage>
        <taxon>Eukaryota</taxon>
        <taxon>Metamonada</taxon>
        <taxon>Diplomonadida</taxon>
        <taxon>Hexamitidae</taxon>
        <taxon>Hexamitinae</taxon>
        <taxon>Hexamita</taxon>
    </lineage>
</organism>
<evidence type="ECO:0000256" key="1">
    <source>
        <dbReference type="SAM" id="MobiDB-lite"/>
    </source>
</evidence>
<name>A0AA86QUP9_9EUKA</name>
<evidence type="ECO:0000313" key="6">
    <source>
        <dbReference type="EMBL" id="CAL6020185.1"/>
    </source>
</evidence>
<evidence type="ECO:0000313" key="3">
    <source>
        <dbReference type="EMBL" id="CAI9949501.1"/>
    </source>
</evidence>
<accession>A0AA86QUP9</accession>
<comment type="caution">
    <text evidence="5">The sequence shown here is derived from an EMBL/GenBank/DDBJ whole genome shotgun (WGS) entry which is preliminary data.</text>
</comment>
<dbReference type="EMBL" id="CAXDID020000085">
    <property type="protein sequence ID" value="CAL6020185.1"/>
    <property type="molecule type" value="Genomic_DNA"/>
</dbReference>
<protein>
    <submittedName>
        <fullName evidence="6">Hypothetical_protein</fullName>
    </submittedName>
</protein>
<evidence type="ECO:0000313" key="7">
    <source>
        <dbReference type="EMBL" id="CAL6042475.1"/>
    </source>
</evidence>
<dbReference type="EMBL" id="CATOUU010000969">
    <property type="protein sequence ID" value="CAI9963517.1"/>
    <property type="molecule type" value="Genomic_DNA"/>
</dbReference>
<evidence type="ECO:0000313" key="8">
    <source>
        <dbReference type="EMBL" id="CAL6093233.1"/>
    </source>
</evidence>
<dbReference type="EMBL" id="CATOUU010000799">
    <property type="protein sequence ID" value="CAI9949501.1"/>
    <property type="molecule type" value="Genomic_DNA"/>
</dbReference>
<dbReference type="EMBL" id="CATOUU010000722">
    <property type="protein sequence ID" value="CAI9944194.1"/>
    <property type="molecule type" value="Genomic_DNA"/>
</dbReference>
<evidence type="ECO:0000313" key="5">
    <source>
        <dbReference type="EMBL" id="CAI9963517.1"/>
    </source>
</evidence>
<feature type="region of interest" description="Disordered" evidence="1">
    <location>
        <begin position="1"/>
        <end position="41"/>
    </location>
</feature>
<evidence type="ECO:0000313" key="2">
    <source>
        <dbReference type="EMBL" id="CAI9944194.1"/>
    </source>
</evidence>
<evidence type="ECO:0000313" key="9">
    <source>
        <dbReference type="EMBL" id="CAL6093238.1"/>
    </source>
</evidence>
<proteinExistence type="predicted"/>
<keyword evidence="10" id="KW-1185">Reference proteome</keyword>
<dbReference type="EMBL" id="CAXDID020000455">
    <property type="protein sequence ID" value="CAL6093238.1"/>
    <property type="molecule type" value="Genomic_DNA"/>
</dbReference>
<dbReference type="EMBL" id="CATOUU010000799">
    <property type="protein sequence ID" value="CAI9949506.1"/>
    <property type="molecule type" value="Genomic_DNA"/>
</dbReference>
<gene>
    <name evidence="6" type="ORF">HINF_LOCUS27305</name>
    <name evidence="2" type="ORF">HINF_LOCUS31839</name>
    <name evidence="3" type="ORF">HINF_LOCUS37146</name>
    <name evidence="4" type="ORF">HINF_LOCUS37151</name>
    <name evidence="7" type="ORF">HINF_LOCUS39607</name>
    <name evidence="5" type="ORF">HINF_LOCUS51162</name>
    <name evidence="8" type="ORF">HINF_LOCUS66855</name>
    <name evidence="9" type="ORF">HINF_LOCUS66860</name>
</gene>
<dbReference type="Proteomes" id="UP001642409">
    <property type="component" value="Unassembled WGS sequence"/>
</dbReference>
<sequence length="125" mass="14061">MLSGLWIPTPDHEEPNVTQRLTPDQNTKALQKSQQGAERVLQPVESDAQLSAQRKSGSMERSSLQAVNGLDNFTRFKQTMTVSWVIAQWYFKFSFIQTCNSSVIFCAKVICIHLALSGPLLVDKF</sequence>
<evidence type="ECO:0000313" key="4">
    <source>
        <dbReference type="EMBL" id="CAI9949506.1"/>
    </source>
</evidence>
<dbReference type="EMBL" id="CAXDID020000455">
    <property type="protein sequence ID" value="CAL6093233.1"/>
    <property type="molecule type" value="Genomic_DNA"/>
</dbReference>
<dbReference type="EMBL" id="CAXDID020000154">
    <property type="protein sequence ID" value="CAL6042475.1"/>
    <property type="molecule type" value="Genomic_DNA"/>
</dbReference>
<reference evidence="5" key="1">
    <citation type="submission" date="2023-06" db="EMBL/GenBank/DDBJ databases">
        <authorList>
            <person name="Kurt Z."/>
        </authorList>
    </citation>
    <scope>NUCLEOTIDE SEQUENCE</scope>
</reference>
<feature type="compositionally biased region" description="Polar residues" evidence="1">
    <location>
        <begin position="16"/>
        <end position="36"/>
    </location>
</feature>
<evidence type="ECO:0000313" key="10">
    <source>
        <dbReference type="Proteomes" id="UP001642409"/>
    </source>
</evidence>
<dbReference type="AlphaFoldDB" id="A0AA86QUP9"/>
<reference evidence="6 10" key="2">
    <citation type="submission" date="2024-07" db="EMBL/GenBank/DDBJ databases">
        <authorList>
            <person name="Akdeniz Z."/>
        </authorList>
    </citation>
    <scope>NUCLEOTIDE SEQUENCE [LARGE SCALE GENOMIC DNA]</scope>
</reference>